<dbReference type="EMBL" id="JAEKPD010000017">
    <property type="protein sequence ID" value="MBJ3764148.1"/>
    <property type="molecule type" value="Genomic_DNA"/>
</dbReference>
<feature type="non-terminal residue" evidence="3">
    <location>
        <position position="1"/>
    </location>
</feature>
<evidence type="ECO:0000256" key="1">
    <source>
        <dbReference type="SAM" id="MobiDB-lite"/>
    </source>
</evidence>
<evidence type="ECO:0000259" key="2">
    <source>
        <dbReference type="SMART" id="SM01126"/>
    </source>
</evidence>
<dbReference type="AlphaFoldDB" id="A0A934MDP8"/>
<sequence>VEVDEAFVGGAPKSLSGAYNPRGKGTGKPMIFVAASRDGQARARVVADDKRATLEPVLLEWIDPETTSLMTDGSKSYRGLGKTMADHQYVIHSQKEYANPETGAHVNTAD</sequence>
<proteinExistence type="predicted"/>
<keyword evidence="4" id="KW-1185">Reference proteome</keyword>
<evidence type="ECO:0000313" key="4">
    <source>
        <dbReference type="Proteomes" id="UP000642488"/>
    </source>
</evidence>
<dbReference type="Pfam" id="PF12762">
    <property type="entry name" value="DDE_Tnp_IS1595"/>
    <property type="match status" value="1"/>
</dbReference>
<dbReference type="InterPro" id="IPR024445">
    <property type="entry name" value="Tnp_ISXO2-like"/>
</dbReference>
<evidence type="ECO:0000313" key="3">
    <source>
        <dbReference type="EMBL" id="MBJ3764148.1"/>
    </source>
</evidence>
<comment type="caution">
    <text evidence="3">The sequence shown here is derived from an EMBL/GenBank/DDBJ whole genome shotgun (WGS) entry which is preliminary data.</text>
</comment>
<name>A0A934MDP8_9RHOB</name>
<accession>A0A934MDP8</accession>
<reference evidence="3" key="1">
    <citation type="submission" date="2020-12" db="EMBL/GenBank/DDBJ databases">
        <title>Bacterial taxonomy.</title>
        <authorList>
            <person name="Pan X."/>
        </authorList>
    </citation>
    <scope>NUCLEOTIDE SEQUENCE</scope>
    <source>
        <strain evidence="3">KCTC 52957</strain>
    </source>
</reference>
<organism evidence="3 4">
    <name type="scientific">Palleronia pontilimi</name>
    <dbReference type="NCBI Taxonomy" id="1964209"/>
    <lineage>
        <taxon>Bacteria</taxon>
        <taxon>Pseudomonadati</taxon>
        <taxon>Pseudomonadota</taxon>
        <taxon>Alphaproteobacteria</taxon>
        <taxon>Rhodobacterales</taxon>
        <taxon>Roseobacteraceae</taxon>
        <taxon>Palleronia</taxon>
    </lineage>
</organism>
<feature type="non-terminal residue" evidence="3">
    <location>
        <position position="110"/>
    </location>
</feature>
<dbReference type="Proteomes" id="UP000642488">
    <property type="component" value="Unassembled WGS sequence"/>
</dbReference>
<dbReference type="SMART" id="SM01126">
    <property type="entry name" value="DDE_Tnp_IS1595"/>
    <property type="match status" value="1"/>
</dbReference>
<gene>
    <name evidence="3" type="ORF">ILP92_15470</name>
</gene>
<protein>
    <submittedName>
        <fullName evidence="3">Transposase</fullName>
    </submittedName>
</protein>
<feature type="region of interest" description="Disordered" evidence="1">
    <location>
        <begin position="1"/>
        <end position="26"/>
    </location>
</feature>
<feature type="domain" description="ISXO2-like transposase" evidence="2">
    <location>
        <begin position="1"/>
        <end position="110"/>
    </location>
</feature>